<reference evidence="2 3" key="1">
    <citation type="submission" date="2016-07" db="EMBL/GenBank/DDBJ databases">
        <title>Caryophanon tenue genome sequencing.</title>
        <authorList>
            <person name="Verma A."/>
            <person name="Pal Y."/>
            <person name="Krishnamurthi S."/>
        </authorList>
    </citation>
    <scope>NUCLEOTIDE SEQUENCE [LARGE SCALE GENOMIC DNA]</scope>
    <source>
        <strain evidence="2 3">DSM 14152</strain>
    </source>
</reference>
<dbReference type="RefSeq" id="WP_066547636.1">
    <property type="nucleotide sequence ID" value="NZ_MASJ01000039.1"/>
</dbReference>
<organism evidence="2 3">
    <name type="scientific">Caryophanon tenue</name>
    <dbReference type="NCBI Taxonomy" id="33978"/>
    <lineage>
        <taxon>Bacteria</taxon>
        <taxon>Bacillati</taxon>
        <taxon>Bacillota</taxon>
        <taxon>Bacilli</taxon>
        <taxon>Bacillales</taxon>
        <taxon>Caryophanaceae</taxon>
        <taxon>Caryophanon</taxon>
    </lineage>
</organism>
<evidence type="ECO:0000313" key="2">
    <source>
        <dbReference type="EMBL" id="OCS82917.1"/>
    </source>
</evidence>
<dbReference type="OrthoDB" id="9855658at2"/>
<name>A0A1C0Y6V9_9BACL</name>
<evidence type="ECO:0000313" key="3">
    <source>
        <dbReference type="Proteomes" id="UP000093199"/>
    </source>
</evidence>
<feature type="region of interest" description="Disordered" evidence="1">
    <location>
        <begin position="83"/>
        <end position="116"/>
    </location>
</feature>
<gene>
    <name evidence="2" type="ORF">A6M13_05820</name>
</gene>
<keyword evidence="3" id="KW-1185">Reference proteome</keyword>
<feature type="compositionally biased region" description="Acidic residues" evidence="1">
    <location>
        <begin position="106"/>
        <end position="116"/>
    </location>
</feature>
<accession>A0A1C0Y6V9</accession>
<protein>
    <submittedName>
        <fullName evidence="2">Uncharacterized protein</fullName>
    </submittedName>
</protein>
<sequence length="116" mass="13534">MICHTCKREMTMEMMPCSICEAKNLSEVNMTGEFFDMKMDEKQMSASTHDTHMDHKEEMENKMMHGEGDDMLDEEIAAQFTVSVDDLKQRHTAPPPDDMQFYADAQDTDEEEEKER</sequence>
<dbReference type="AlphaFoldDB" id="A0A1C0Y6V9"/>
<dbReference type="Proteomes" id="UP000093199">
    <property type="component" value="Unassembled WGS sequence"/>
</dbReference>
<dbReference type="EMBL" id="MASJ01000039">
    <property type="protein sequence ID" value="OCS82917.1"/>
    <property type="molecule type" value="Genomic_DNA"/>
</dbReference>
<comment type="caution">
    <text evidence="2">The sequence shown here is derived from an EMBL/GenBank/DDBJ whole genome shotgun (WGS) entry which is preliminary data.</text>
</comment>
<proteinExistence type="predicted"/>
<evidence type="ECO:0000256" key="1">
    <source>
        <dbReference type="SAM" id="MobiDB-lite"/>
    </source>
</evidence>